<protein>
    <submittedName>
        <fullName evidence="5">23S rRNA G2069 N7-methylase RlmK or C1962 C5-methylase RlmI</fullName>
    </submittedName>
</protein>
<dbReference type="OrthoDB" id="9805492at2"/>
<evidence type="ECO:0000259" key="4">
    <source>
        <dbReference type="Pfam" id="PF10672"/>
    </source>
</evidence>
<evidence type="ECO:0000256" key="1">
    <source>
        <dbReference type="ARBA" id="ARBA00022603"/>
    </source>
</evidence>
<keyword evidence="2" id="KW-0808">Transferase</keyword>
<sequence length="317" mass="36449">MHDSTWTQKLESAINARQTLLESPHTDCYRIYHGYDEGFPGVVIEAFNGVFVIDYKKDIEPDLSTISHYIDERFNPRIIISKGHQTLGKKLKDRFQVHKGSLEESPGYCHEEGVKFDIRVETPHNLGLYLDTRDARRWLRNHSKNRRILNLFAFTGSLGVSAALGGAKDVIHLDRSAELLPRLQKNYALNSLTWDQRSFLRGDIYKHLPRAIQSGQRFDGIILDPPPKVYGSPYAKERPRGQDFSQLVQLCSQLLSPDAWLMCFFHRFDKSWSESEEEVNVASGIDLHVEERLTSGIDFPESNPERKLRVSILRKPS</sequence>
<dbReference type="EMBL" id="FWZT01000013">
    <property type="protein sequence ID" value="SMF42636.1"/>
    <property type="molecule type" value="Genomic_DNA"/>
</dbReference>
<dbReference type="CDD" id="cd02440">
    <property type="entry name" value="AdoMet_MTases"/>
    <property type="match status" value="1"/>
</dbReference>
<accession>A0A1Y6C8K6</accession>
<evidence type="ECO:0000313" key="6">
    <source>
        <dbReference type="Proteomes" id="UP000192907"/>
    </source>
</evidence>
<proteinExistence type="predicted"/>
<evidence type="ECO:0000256" key="3">
    <source>
        <dbReference type="ARBA" id="ARBA00022691"/>
    </source>
</evidence>
<evidence type="ECO:0000313" key="5">
    <source>
        <dbReference type="EMBL" id="SMF42636.1"/>
    </source>
</evidence>
<keyword evidence="6" id="KW-1185">Reference proteome</keyword>
<dbReference type="Gene3D" id="3.30.750.80">
    <property type="entry name" value="RNA methyltransferase domain (HRMD) like"/>
    <property type="match status" value="1"/>
</dbReference>
<dbReference type="STRING" id="1513793.SAMN06296036_11311"/>
<dbReference type="GO" id="GO:0008168">
    <property type="term" value="F:methyltransferase activity"/>
    <property type="evidence" value="ECO:0007669"/>
    <property type="project" value="UniProtKB-KW"/>
</dbReference>
<name>A0A1Y6C8K6_9BACT</name>
<dbReference type="GO" id="GO:0032259">
    <property type="term" value="P:methylation"/>
    <property type="evidence" value="ECO:0007669"/>
    <property type="project" value="UniProtKB-KW"/>
</dbReference>
<dbReference type="AlphaFoldDB" id="A0A1Y6C8K6"/>
<dbReference type="Pfam" id="PF10672">
    <property type="entry name" value="Methyltrans_SAM"/>
    <property type="match status" value="1"/>
</dbReference>
<dbReference type="PANTHER" id="PTHR43042:SF3">
    <property type="entry name" value="RIBOSOMAL RNA LARGE SUBUNIT METHYLTRANSFERASE YWBD-RELATED"/>
    <property type="match status" value="1"/>
</dbReference>
<evidence type="ECO:0000256" key="2">
    <source>
        <dbReference type="ARBA" id="ARBA00022679"/>
    </source>
</evidence>
<feature type="domain" description="S-adenosylmethionine-dependent methyltransferase" evidence="4">
    <location>
        <begin position="110"/>
        <end position="312"/>
    </location>
</feature>
<dbReference type="Gene3D" id="3.40.50.150">
    <property type="entry name" value="Vaccinia Virus protein VP39"/>
    <property type="match status" value="1"/>
</dbReference>
<dbReference type="RefSeq" id="WP_132320990.1">
    <property type="nucleotide sequence ID" value="NZ_FWZT01000013.1"/>
</dbReference>
<dbReference type="InterPro" id="IPR019614">
    <property type="entry name" value="SAM-dep_methyl-trfase"/>
</dbReference>
<dbReference type="PANTHER" id="PTHR43042">
    <property type="entry name" value="SAM-DEPENDENT METHYLTRANSFERASE"/>
    <property type="match status" value="1"/>
</dbReference>
<keyword evidence="3" id="KW-0949">S-adenosyl-L-methionine</keyword>
<dbReference type="InterPro" id="IPR029063">
    <property type="entry name" value="SAM-dependent_MTases_sf"/>
</dbReference>
<dbReference type="Proteomes" id="UP000192907">
    <property type="component" value="Unassembled WGS sequence"/>
</dbReference>
<dbReference type="SUPFAM" id="SSF53335">
    <property type="entry name" value="S-adenosyl-L-methionine-dependent methyltransferases"/>
    <property type="match status" value="1"/>
</dbReference>
<organism evidence="5 6">
    <name type="scientific">Pseudobacteriovorax antillogorgiicola</name>
    <dbReference type="NCBI Taxonomy" id="1513793"/>
    <lineage>
        <taxon>Bacteria</taxon>
        <taxon>Pseudomonadati</taxon>
        <taxon>Bdellovibrionota</taxon>
        <taxon>Oligoflexia</taxon>
        <taxon>Oligoflexales</taxon>
        <taxon>Pseudobacteriovoracaceae</taxon>
        <taxon>Pseudobacteriovorax</taxon>
    </lineage>
</organism>
<gene>
    <name evidence="5" type="ORF">SAMN06296036_11311</name>
</gene>
<reference evidence="6" key="1">
    <citation type="submission" date="2017-04" db="EMBL/GenBank/DDBJ databases">
        <authorList>
            <person name="Varghese N."/>
            <person name="Submissions S."/>
        </authorList>
    </citation>
    <scope>NUCLEOTIDE SEQUENCE [LARGE SCALE GENOMIC DNA]</scope>
    <source>
        <strain evidence="6">RKEM611</strain>
    </source>
</reference>
<keyword evidence="1 5" id="KW-0489">Methyltransferase</keyword>